<feature type="region of interest" description="Disordered" evidence="1">
    <location>
        <begin position="333"/>
        <end position="389"/>
    </location>
</feature>
<name>A0A9J6G341_HAELO</name>
<dbReference type="InterPro" id="IPR026180">
    <property type="entry name" value="NSL1"/>
</dbReference>
<feature type="region of interest" description="Disordered" evidence="1">
    <location>
        <begin position="249"/>
        <end position="292"/>
    </location>
</feature>
<feature type="domain" description="PEHE" evidence="2">
    <location>
        <begin position="194"/>
        <end position="296"/>
    </location>
</feature>
<feature type="compositionally biased region" description="Low complexity" evidence="1">
    <location>
        <begin position="115"/>
        <end position="125"/>
    </location>
</feature>
<sequence>MVICFMGIDNLSFFVFFCSGIISWKSRLAQVTGLTVDQVQHKKNRKLAHNAAQTLLSSAKMRKHHSDKKRPYRRHLDGEVTTNESCYDGSFRRTDGSYSLMSMKQRERQRTFSTASGSSSKAGSPVPSPAPSVGEATGSQLVPGGVGAVPSRSCTVQDVLRRRRGENAFDINNIVIPYSIASATRVERLPYKEILTPKWRVLSEEELSAVLQDIGDLIDEVEDMSDEAFESRHQVCEEEEKQRFAGLLSKAASSSQAKAPPLSSGAQVGPHHHHHQPPCHRQPYDPLEGSSLSPPPAGLPFWTEYEADPYEHRIFPLPVEEWERMLSDSLHLLPSPLPSPPREGEGGGGGGRAPRATGAPGGAGRRAGPGHSLLDTGGGQRRGARRGARLPSSLAATAVPAMCCASTSVVLARSVASITNYDDVRASGVAASRDVLVRHVSGIAAINDILGRRVSGLATFHVLVVRRVPGLAAFDDILVCRIPVLATLRDILVCGVPSLAAIGSVPVRRTAGLSAIFDVPVHGVSGVPAGVLVRRT</sequence>
<dbReference type="SMART" id="SM01300">
    <property type="entry name" value="PEHE"/>
    <property type="match status" value="1"/>
</dbReference>
<feature type="compositionally biased region" description="Low complexity" evidence="1">
    <location>
        <begin position="249"/>
        <end position="264"/>
    </location>
</feature>
<dbReference type="PANTHER" id="PTHR22443:SF18">
    <property type="entry name" value="NON-SPECIFIC LETHAL 1, ISOFORM M"/>
    <property type="match status" value="1"/>
</dbReference>
<feature type="region of interest" description="Disordered" evidence="1">
    <location>
        <begin position="59"/>
        <end position="78"/>
    </location>
</feature>
<dbReference type="PANTHER" id="PTHR22443">
    <property type="entry name" value="NON-SPECIFIC LETHAL 1, ISOFORM M"/>
    <property type="match status" value="1"/>
</dbReference>
<protein>
    <recommendedName>
        <fullName evidence="2">PEHE domain-containing protein</fullName>
    </recommendedName>
</protein>
<gene>
    <name evidence="3" type="ORF">HPB48_016900</name>
</gene>
<dbReference type="InterPro" id="IPR029332">
    <property type="entry name" value="PEHE_dom"/>
</dbReference>
<comment type="caution">
    <text evidence="3">The sequence shown here is derived from an EMBL/GenBank/DDBJ whole genome shotgun (WGS) entry which is preliminary data.</text>
</comment>
<dbReference type="OrthoDB" id="6507824at2759"/>
<keyword evidence="4" id="KW-1185">Reference proteome</keyword>
<dbReference type="AlphaFoldDB" id="A0A9J6G341"/>
<evidence type="ECO:0000313" key="3">
    <source>
        <dbReference type="EMBL" id="KAH9369185.1"/>
    </source>
</evidence>
<organism evidence="3 4">
    <name type="scientific">Haemaphysalis longicornis</name>
    <name type="common">Bush tick</name>
    <dbReference type="NCBI Taxonomy" id="44386"/>
    <lineage>
        <taxon>Eukaryota</taxon>
        <taxon>Metazoa</taxon>
        <taxon>Ecdysozoa</taxon>
        <taxon>Arthropoda</taxon>
        <taxon>Chelicerata</taxon>
        <taxon>Arachnida</taxon>
        <taxon>Acari</taxon>
        <taxon>Parasitiformes</taxon>
        <taxon>Ixodida</taxon>
        <taxon>Ixodoidea</taxon>
        <taxon>Ixodidae</taxon>
        <taxon>Haemaphysalinae</taxon>
        <taxon>Haemaphysalis</taxon>
    </lineage>
</organism>
<dbReference type="VEuPathDB" id="VectorBase:HLOH_046728"/>
<dbReference type="Gene3D" id="6.10.250.3170">
    <property type="match status" value="1"/>
</dbReference>
<dbReference type="EMBL" id="JABSTR010000004">
    <property type="protein sequence ID" value="KAH9369185.1"/>
    <property type="molecule type" value="Genomic_DNA"/>
</dbReference>
<evidence type="ECO:0000313" key="4">
    <source>
        <dbReference type="Proteomes" id="UP000821853"/>
    </source>
</evidence>
<dbReference type="GO" id="GO:0044545">
    <property type="term" value="C:NSL complex"/>
    <property type="evidence" value="ECO:0007669"/>
    <property type="project" value="TreeGrafter"/>
</dbReference>
<dbReference type="GO" id="GO:0035035">
    <property type="term" value="F:histone acetyltransferase binding"/>
    <property type="evidence" value="ECO:0007669"/>
    <property type="project" value="TreeGrafter"/>
</dbReference>
<reference evidence="3 4" key="1">
    <citation type="journal article" date="2020" name="Cell">
        <title>Large-Scale Comparative Analyses of Tick Genomes Elucidate Their Genetic Diversity and Vector Capacities.</title>
        <authorList>
            <consortium name="Tick Genome and Microbiome Consortium (TIGMIC)"/>
            <person name="Jia N."/>
            <person name="Wang J."/>
            <person name="Shi W."/>
            <person name="Du L."/>
            <person name="Sun Y."/>
            <person name="Zhan W."/>
            <person name="Jiang J.F."/>
            <person name="Wang Q."/>
            <person name="Zhang B."/>
            <person name="Ji P."/>
            <person name="Bell-Sakyi L."/>
            <person name="Cui X.M."/>
            <person name="Yuan T.T."/>
            <person name="Jiang B.G."/>
            <person name="Yang W.F."/>
            <person name="Lam T.T."/>
            <person name="Chang Q.C."/>
            <person name="Ding S.J."/>
            <person name="Wang X.J."/>
            <person name="Zhu J.G."/>
            <person name="Ruan X.D."/>
            <person name="Zhao L."/>
            <person name="Wei J.T."/>
            <person name="Ye R.Z."/>
            <person name="Que T.C."/>
            <person name="Du C.H."/>
            <person name="Zhou Y.H."/>
            <person name="Cheng J.X."/>
            <person name="Dai P.F."/>
            <person name="Guo W.B."/>
            <person name="Han X.H."/>
            <person name="Huang E.J."/>
            <person name="Li L.F."/>
            <person name="Wei W."/>
            <person name="Gao Y.C."/>
            <person name="Liu J.Z."/>
            <person name="Shao H.Z."/>
            <person name="Wang X."/>
            <person name="Wang C.C."/>
            <person name="Yang T.C."/>
            <person name="Huo Q.B."/>
            <person name="Li W."/>
            <person name="Chen H.Y."/>
            <person name="Chen S.E."/>
            <person name="Zhou L.G."/>
            <person name="Ni X.B."/>
            <person name="Tian J.H."/>
            <person name="Sheng Y."/>
            <person name="Liu T."/>
            <person name="Pan Y.S."/>
            <person name="Xia L.Y."/>
            <person name="Li J."/>
            <person name="Zhao F."/>
            <person name="Cao W.C."/>
        </authorList>
    </citation>
    <scope>NUCLEOTIDE SEQUENCE [LARGE SCALE GENOMIC DNA]</scope>
    <source>
        <strain evidence="3">HaeL-2018</strain>
    </source>
</reference>
<proteinExistence type="predicted"/>
<feature type="compositionally biased region" description="Basic residues" evidence="1">
    <location>
        <begin position="60"/>
        <end position="73"/>
    </location>
</feature>
<evidence type="ECO:0000256" key="1">
    <source>
        <dbReference type="SAM" id="MobiDB-lite"/>
    </source>
</evidence>
<dbReference type="Proteomes" id="UP000821853">
    <property type="component" value="Chromosome 2"/>
</dbReference>
<feature type="region of interest" description="Disordered" evidence="1">
    <location>
        <begin position="103"/>
        <end position="148"/>
    </location>
</feature>
<accession>A0A9J6G341</accession>
<dbReference type="Pfam" id="PF15275">
    <property type="entry name" value="PEHE"/>
    <property type="match status" value="1"/>
</dbReference>
<evidence type="ECO:0000259" key="2">
    <source>
        <dbReference type="SMART" id="SM01300"/>
    </source>
</evidence>